<dbReference type="EMBL" id="CP102480">
    <property type="protein sequence ID" value="UUX50870.1"/>
    <property type="molecule type" value="Genomic_DNA"/>
</dbReference>
<dbReference type="SUPFAM" id="SSF110849">
    <property type="entry name" value="ParB/Sulfiredoxin"/>
    <property type="match status" value="1"/>
</dbReference>
<sequence>MVIKGKVKKSIKKQIRERGFAEVDLTLDQIQKLHLVNDDRGTDRENDRFWRLVNAIRDHGYASSDPLRIFYLDDSFVLVDGGHRLSAARKVAGEWLSNLFREKVHFISCLVTPGPLDSVHHNDNRVPAE</sequence>
<dbReference type="InterPro" id="IPR036086">
    <property type="entry name" value="ParB/Sulfiredoxin_sf"/>
</dbReference>
<name>A0A9J7AUS5_9PROT</name>
<proteinExistence type="predicted"/>
<evidence type="ECO:0008006" key="3">
    <source>
        <dbReference type="Google" id="ProtNLM"/>
    </source>
</evidence>
<keyword evidence="2" id="KW-1185">Reference proteome</keyword>
<reference evidence="1" key="1">
    <citation type="submission" date="2022-08" db="EMBL/GenBank/DDBJ databases">
        <title>Nisaea acidiphila sp. nov., isolated from a marine algal debris and emended description of the genus Nisaea Urios et al. 2008.</title>
        <authorList>
            <person name="Kwon K."/>
        </authorList>
    </citation>
    <scope>NUCLEOTIDE SEQUENCE</scope>
    <source>
        <strain evidence="1">MEBiC11861</strain>
    </source>
</reference>
<gene>
    <name evidence="1" type="ORF">NUH88_04020</name>
</gene>
<accession>A0A9J7AUS5</accession>
<evidence type="ECO:0000313" key="1">
    <source>
        <dbReference type="EMBL" id="UUX50870.1"/>
    </source>
</evidence>
<protein>
    <recommendedName>
        <fullName evidence="3">ParB/Sulfiredoxin domain-containing protein</fullName>
    </recommendedName>
</protein>
<evidence type="ECO:0000313" key="2">
    <source>
        <dbReference type="Proteomes" id="UP001060336"/>
    </source>
</evidence>
<dbReference type="RefSeq" id="WP_257770114.1">
    <property type="nucleotide sequence ID" value="NZ_CP102480.1"/>
</dbReference>
<organism evidence="1 2">
    <name type="scientific">Nisaea acidiphila</name>
    <dbReference type="NCBI Taxonomy" id="1862145"/>
    <lineage>
        <taxon>Bacteria</taxon>
        <taxon>Pseudomonadati</taxon>
        <taxon>Pseudomonadota</taxon>
        <taxon>Alphaproteobacteria</taxon>
        <taxon>Rhodospirillales</taxon>
        <taxon>Thalassobaculaceae</taxon>
        <taxon>Nisaea</taxon>
    </lineage>
</organism>
<dbReference type="Proteomes" id="UP001060336">
    <property type="component" value="Chromosome"/>
</dbReference>
<dbReference type="AlphaFoldDB" id="A0A9J7AUS5"/>
<dbReference type="KEGG" id="naci:NUH88_04020"/>